<dbReference type="FunFam" id="3.30.420.10:FF:000032">
    <property type="entry name" value="Retrovirus-related Pol polyprotein from transposon 297-like Protein"/>
    <property type="match status" value="1"/>
</dbReference>
<evidence type="ECO:0000256" key="12">
    <source>
        <dbReference type="ARBA" id="ARBA00022932"/>
    </source>
</evidence>
<dbReference type="InterPro" id="IPR023780">
    <property type="entry name" value="Chromo_domain"/>
</dbReference>
<keyword evidence="10" id="KW-0229">DNA integration</keyword>
<dbReference type="GO" id="GO:0006310">
    <property type="term" value="P:DNA recombination"/>
    <property type="evidence" value="ECO:0007669"/>
    <property type="project" value="UniProtKB-KW"/>
</dbReference>
<dbReference type="GO" id="GO:0006508">
    <property type="term" value="P:proteolysis"/>
    <property type="evidence" value="ECO:0007669"/>
    <property type="project" value="UniProtKB-KW"/>
</dbReference>
<keyword evidence="12" id="KW-0239">DNA-directed DNA polymerase</keyword>
<keyword evidence="3" id="KW-0548">Nucleotidyltransferase</keyword>
<dbReference type="Pfam" id="PF17917">
    <property type="entry name" value="RT_RNaseH"/>
    <property type="match status" value="1"/>
</dbReference>
<organism evidence="18 19">
    <name type="scientific">Eimeria mitis</name>
    <dbReference type="NCBI Taxonomy" id="44415"/>
    <lineage>
        <taxon>Eukaryota</taxon>
        <taxon>Sar</taxon>
        <taxon>Alveolata</taxon>
        <taxon>Apicomplexa</taxon>
        <taxon>Conoidasida</taxon>
        <taxon>Coccidia</taxon>
        <taxon>Eucoccidiorida</taxon>
        <taxon>Eimeriorina</taxon>
        <taxon>Eimeriidae</taxon>
        <taxon>Eimeria</taxon>
    </lineage>
</organism>
<evidence type="ECO:0000256" key="1">
    <source>
        <dbReference type="ARBA" id="ARBA00022670"/>
    </source>
</evidence>
<evidence type="ECO:0000256" key="13">
    <source>
        <dbReference type="ARBA" id="ARBA00023125"/>
    </source>
</evidence>
<keyword evidence="5" id="KW-0479">Metal-binding</keyword>
<dbReference type="RefSeq" id="XP_013355728.1">
    <property type="nucleotide sequence ID" value="XM_013500274.1"/>
</dbReference>
<dbReference type="InterPro" id="IPR012337">
    <property type="entry name" value="RNaseH-like_sf"/>
</dbReference>
<evidence type="ECO:0000256" key="14">
    <source>
        <dbReference type="ARBA" id="ARBA00023172"/>
    </source>
</evidence>
<dbReference type="SUPFAM" id="SSF56672">
    <property type="entry name" value="DNA/RNA polymerases"/>
    <property type="match status" value="1"/>
</dbReference>
<feature type="compositionally biased region" description="Low complexity" evidence="15">
    <location>
        <begin position="863"/>
        <end position="881"/>
    </location>
</feature>
<keyword evidence="6" id="KW-0064">Aspartyl protease</keyword>
<dbReference type="Pfam" id="PF17921">
    <property type="entry name" value="Integrase_H2C2"/>
    <property type="match status" value="1"/>
</dbReference>
<feature type="compositionally biased region" description="Low complexity" evidence="15">
    <location>
        <begin position="290"/>
        <end position="304"/>
    </location>
</feature>
<dbReference type="Gene3D" id="1.10.340.70">
    <property type="match status" value="1"/>
</dbReference>
<dbReference type="InterPro" id="IPR043502">
    <property type="entry name" value="DNA/RNA_pol_sf"/>
</dbReference>
<feature type="compositionally biased region" description="Low complexity" evidence="15">
    <location>
        <begin position="203"/>
        <end position="217"/>
    </location>
</feature>
<feature type="domain" description="Chromo" evidence="16">
    <location>
        <begin position="771"/>
        <end position="830"/>
    </location>
</feature>
<dbReference type="VEuPathDB" id="ToxoDB:EMH_0014970"/>
<dbReference type="InterPro" id="IPR043128">
    <property type="entry name" value="Rev_trsase/Diguanyl_cyclase"/>
</dbReference>
<feature type="region of interest" description="Disordered" evidence="15">
    <location>
        <begin position="251"/>
        <end position="270"/>
    </location>
</feature>
<dbReference type="EMBL" id="HG684929">
    <property type="protein sequence ID" value="CDJ33164.1"/>
    <property type="molecule type" value="Genomic_DNA"/>
</dbReference>
<keyword evidence="2" id="KW-0808">Transferase</keyword>
<dbReference type="InterPro" id="IPR016197">
    <property type="entry name" value="Chromo-like_dom_sf"/>
</dbReference>
<name>U6K5M5_9EIME</name>
<feature type="region of interest" description="Disordered" evidence="15">
    <location>
        <begin position="832"/>
        <end position="902"/>
    </location>
</feature>
<feature type="region of interest" description="Disordered" evidence="15">
    <location>
        <begin position="195"/>
        <end position="244"/>
    </location>
</feature>
<accession>U6K5M5</accession>
<dbReference type="CDD" id="cd09274">
    <property type="entry name" value="RNase_HI_RT_Ty3"/>
    <property type="match status" value="1"/>
</dbReference>
<evidence type="ECO:0000256" key="2">
    <source>
        <dbReference type="ARBA" id="ARBA00022679"/>
    </source>
</evidence>
<dbReference type="GO" id="GO:0003677">
    <property type="term" value="F:DNA binding"/>
    <property type="evidence" value="ECO:0007669"/>
    <property type="project" value="UniProtKB-KW"/>
</dbReference>
<dbReference type="SMART" id="SM00298">
    <property type="entry name" value="CHROMO"/>
    <property type="match status" value="1"/>
</dbReference>
<evidence type="ECO:0000256" key="15">
    <source>
        <dbReference type="SAM" id="MobiDB-lite"/>
    </source>
</evidence>
<evidence type="ECO:0000259" key="17">
    <source>
        <dbReference type="PROSITE" id="PS50994"/>
    </source>
</evidence>
<keyword evidence="14" id="KW-0233">DNA recombination</keyword>
<dbReference type="SUPFAM" id="SSF53098">
    <property type="entry name" value="Ribonuclease H-like"/>
    <property type="match status" value="1"/>
</dbReference>
<evidence type="ECO:0000256" key="8">
    <source>
        <dbReference type="ARBA" id="ARBA00022801"/>
    </source>
</evidence>
<sequence length="902" mass="101625">MWPEVLANKTQVRQFLGTVNYCRMFMGPTFAEVARPLVELTRTNSTFTWTEDHTAAVRRLKRLLSEYTTLQVPDPNKPYTLYTDASGYAIGAVLEQEGKPVGFLSQVMSATQQWYSIYDQELLALISALDKWRHLLRGARVTAYSDHQELTYIQQINAHKPLRGRTGRWLDFLAEFPHLTISYLQGAHNKVEDALSTHPQHQSTASTTTPPLVVPLTRPRPAPMPATPRYSTRSSSGNAPSIDFRAIARVRSQRARSRQPSSSSPVTLLTPSAAPQVGLAARPSPPPFVPSNSPSSTASSSSPPSSDPPTAIATTDLVPESSSVSEDLSPQRWEEGYRRCPIFRDIVLTADHHDEAEFLHQLQGRRYRFKFCRPYLYVCIHGLWRICPPTLQEFLSHLLYRHHDHVTEGHRGERKTFLSLSKLYYWPGMRAYTAAYVESCVQCRASKALSQRQAGLLQPLLVPSRSWSHVSLGFMTDLPLTPRGHDCILVLVDSLSKVAHFIPTKKTANTADTIELLADQLIRYHGFPDVLISDRDPRFQSQLWQQLCQRFHIKRAMSSPDHPQSDGQTERVNRTLEQMLRTYIQTDEREWERLLPALELAYNTTSHSSTELSPFEIIIGQNPVTAADLDIVGNLAPTVTPPMTKIFQQLCDRAQSHIQNAKWQQKRYADAHRSDVHYKPGDKIWISSRHLAGLNQSRKLEPRFRRPFSILERIGQVAYRIALPPTYSCHNVFHVSQLVPDRPRDPMMQSKEAAVGWPPVQGPDGAPTDTYEVDYILNQRGSGPDTQYLVKWCGAPEDRATWEPDEHLTNCPTILRAWRRYFKRAKGNERGLQDVAASSEHPNAARSPSQPLFSQGGEEAVRSPPAAAPLRASDSSNSLDRNLSKASTVDSEAGPESVIVEK</sequence>
<dbReference type="GO" id="GO:0046872">
    <property type="term" value="F:metal ion binding"/>
    <property type="evidence" value="ECO:0007669"/>
    <property type="project" value="UniProtKB-KW"/>
</dbReference>
<dbReference type="GO" id="GO:0015074">
    <property type="term" value="P:DNA integration"/>
    <property type="evidence" value="ECO:0007669"/>
    <property type="project" value="UniProtKB-KW"/>
</dbReference>
<dbReference type="PANTHER" id="PTHR37984:SF5">
    <property type="entry name" value="PROTEIN NYNRIN-LIKE"/>
    <property type="match status" value="1"/>
</dbReference>
<feature type="compositionally biased region" description="Low complexity" evidence="15">
    <location>
        <begin position="258"/>
        <end position="270"/>
    </location>
</feature>
<keyword evidence="19" id="KW-1185">Reference proteome</keyword>
<evidence type="ECO:0000313" key="19">
    <source>
        <dbReference type="Proteomes" id="UP000030744"/>
    </source>
</evidence>
<evidence type="ECO:0000256" key="7">
    <source>
        <dbReference type="ARBA" id="ARBA00022759"/>
    </source>
</evidence>
<evidence type="ECO:0000256" key="6">
    <source>
        <dbReference type="ARBA" id="ARBA00022750"/>
    </source>
</evidence>
<dbReference type="PROSITE" id="PS50013">
    <property type="entry name" value="CHROMO_2"/>
    <property type="match status" value="1"/>
</dbReference>
<dbReference type="OrthoDB" id="2202254at2759"/>
<dbReference type="PROSITE" id="PS50994">
    <property type="entry name" value="INTEGRASE"/>
    <property type="match status" value="1"/>
</dbReference>
<dbReference type="Pfam" id="PF24626">
    <property type="entry name" value="SH3_Tf2-1"/>
    <property type="match status" value="1"/>
</dbReference>
<dbReference type="InterPro" id="IPR041588">
    <property type="entry name" value="Integrase_H2C2"/>
</dbReference>
<evidence type="ECO:0000256" key="3">
    <source>
        <dbReference type="ARBA" id="ARBA00022695"/>
    </source>
</evidence>
<dbReference type="InterPro" id="IPR056924">
    <property type="entry name" value="SH3_Tf2-1"/>
</dbReference>
<keyword evidence="11" id="KW-0695">RNA-directed DNA polymerase</keyword>
<dbReference type="Gene3D" id="3.30.70.270">
    <property type="match status" value="1"/>
</dbReference>
<keyword evidence="13" id="KW-0238">DNA-binding</keyword>
<dbReference type="Proteomes" id="UP000030744">
    <property type="component" value="Unassembled WGS sequence"/>
</dbReference>
<evidence type="ECO:0000256" key="9">
    <source>
        <dbReference type="ARBA" id="ARBA00022842"/>
    </source>
</evidence>
<evidence type="ECO:0000256" key="11">
    <source>
        <dbReference type="ARBA" id="ARBA00022918"/>
    </source>
</evidence>
<evidence type="ECO:0000313" key="18">
    <source>
        <dbReference type="EMBL" id="CDJ33164.1"/>
    </source>
</evidence>
<dbReference type="InterPro" id="IPR050951">
    <property type="entry name" value="Retrovirus_Pol_polyprotein"/>
</dbReference>
<dbReference type="Gene3D" id="3.30.420.10">
    <property type="entry name" value="Ribonuclease H-like superfamily/Ribonuclease H"/>
    <property type="match status" value="1"/>
</dbReference>
<keyword evidence="1" id="KW-0645">Protease</keyword>
<dbReference type="CDD" id="cd00024">
    <property type="entry name" value="CD_CSD"/>
    <property type="match status" value="1"/>
</dbReference>
<feature type="compositionally biased region" description="Polar residues" evidence="15">
    <location>
        <begin position="230"/>
        <end position="239"/>
    </location>
</feature>
<evidence type="ECO:0000256" key="5">
    <source>
        <dbReference type="ARBA" id="ARBA00022723"/>
    </source>
</evidence>
<evidence type="ECO:0000256" key="10">
    <source>
        <dbReference type="ARBA" id="ARBA00022908"/>
    </source>
</evidence>
<feature type="domain" description="Integrase catalytic" evidence="17">
    <location>
        <begin position="459"/>
        <end position="622"/>
    </location>
</feature>
<reference evidence="18" key="1">
    <citation type="submission" date="2013-10" db="EMBL/GenBank/DDBJ databases">
        <title>Genomic analysis of the causative agents of coccidiosis in chickens.</title>
        <authorList>
            <person name="Reid A.J."/>
            <person name="Blake D."/>
            <person name="Billington K."/>
            <person name="Browne H."/>
            <person name="Dunn M."/>
            <person name="Hung S."/>
            <person name="Kawahara F."/>
            <person name="Miranda-Saavedra D."/>
            <person name="Mourier T."/>
            <person name="Nagra H."/>
            <person name="Otto T.D."/>
            <person name="Rawlings N."/>
            <person name="Sanchez A."/>
            <person name="Sanders M."/>
            <person name="Subramaniam C."/>
            <person name="Tay Y."/>
            <person name="Dear P."/>
            <person name="Doerig C."/>
            <person name="Gruber A."/>
            <person name="Parkinson J."/>
            <person name="Shirley M."/>
            <person name="Wan K.L."/>
            <person name="Berriman M."/>
            <person name="Tomley F."/>
            <person name="Pain A."/>
        </authorList>
    </citation>
    <scope>NUCLEOTIDE SEQUENCE [LARGE SCALE GENOMIC DNA]</scope>
    <source>
        <strain evidence="18">Houghton</strain>
    </source>
</reference>
<dbReference type="InterPro" id="IPR001584">
    <property type="entry name" value="Integrase_cat-core"/>
</dbReference>
<proteinExistence type="predicted"/>
<protein>
    <submittedName>
        <fullName evidence="18">Uncharacterized protein</fullName>
    </submittedName>
</protein>
<dbReference type="SUPFAM" id="SSF54160">
    <property type="entry name" value="Chromo domain-like"/>
    <property type="match status" value="1"/>
</dbReference>
<reference evidence="18" key="2">
    <citation type="submission" date="2013-10" db="EMBL/GenBank/DDBJ databases">
        <authorList>
            <person name="Aslett M."/>
        </authorList>
    </citation>
    <scope>NUCLEOTIDE SEQUENCE [LARGE SCALE GENOMIC DNA]</scope>
    <source>
        <strain evidence="18">Houghton</strain>
    </source>
</reference>
<dbReference type="PANTHER" id="PTHR37984">
    <property type="entry name" value="PROTEIN CBG26694"/>
    <property type="match status" value="1"/>
</dbReference>
<dbReference type="Gene3D" id="2.40.50.40">
    <property type="match status" value="1"/>
</dbReference>
<dbReference type="InterPro" id="IPR041373">
    <property type="entry name" value="RT_RNaseH"/>
</dbReference>
<dbReference type="InterPro" id="IPR036397">
    <property type="entry name" value="RNaseH_sf"/>
</dbReference>
<keyword evidence="4" id="KW-0540">Nuclease</keyword>
<keyword evidence="9" id="KW-0460">Magnesium</keyword>
<gene>
    <name evidence="18" type="ORF">EMH_0014970</name>
</gene>
<dbReference type="GO" id="GO:0004519">
    <property type="term" value="F:endonuclease activity"/>
    <property type="evidence" value="ECO:0007669"/>
    <property type="project" value="UniProtKB-KW"/>
</dbReference>
<keyword evidence="7" id="KW-0255">Endonuclease</keyword>
<dbReference type="GO" id="GO:0004190">
    <property type="term" value="F:aspartic-type endopeptidase activity"/>
    <property type="evidence" value="ECO:0007669"/>
    <property type="project" value="UniProtKB-KW"/>
</dbReference>
<dbReference type="InterPro" id="IPR000953">
    <property type="entry name" value="Chromo/chromo_shadow_dom"/>
</dbReference>
<dbReference type="GO" id="GO:0003964">
    <property type="term" value="F:RNA-directed DNA polymerase activity"/>
    <property type="evidence" value="ECO:0007669"/>
    <property type="project" value="UniProtKB-KW"/>
</dbReference>
<dbReference type="Pfam" id="PF00385">
    <property type="entry name" value="Chromo"/>
    <property type="match status" value="1"/>
</dbReference>
<dbReference type="AlphaFoldDB" id="U6K5M5"/>
<dbReference type="GO" id="GO:0003887">
    <property type="term" value="F:DNA-directed DNA polymerase activity"/>
    <property type="evidence" value="ECO:0007669"/>
    <property type="project" value="UniProtKB-KW"/>
</dbReference>
<keyword evidence="8" id="KW-0378">Hydrolase</keyword>
<evidence type="ECO:0000259" key="16">
    <source>
        <dbReference type="PROSITE" id="PS50013"/>
    </source>
</evidence>
<feature type="region of interest" description="Disordered" evidence="15">
    <location>
        <begin position="277"/>
        <end position="330"/>
    </location>
</feature>
<dbReference type="GeneID" id="25376451"/>
<evidence type="ECO:0000256" key="4">
    <source>
        <dbReference type="ARBA" id="ARBA00022722"/>
    </source>
</evidence>